<protein>
    <recommendedName>
        <fullName evidence="1">Toprim domain-containing protein</fullName>
    </recommendedName>
</protein>
<evidence type="ECO:0000259" key="1">
    <source>
        <dbReference type="SMART" id="SM00493"/>
    </source>
</evidence>
<organism evidence="2 3">
    <name type="scientific">Candidatus Viadribacter manganicus</name>
    <dbReference type="NCBI Taxonomy" id="1759059"/>
    <lineage>
        <taxon>Bacteria</taxon>
        <taxon>Pseudomonadati</taxon>
        <taxon>Pseudomonadota</taxon>
        <taxon>Alphaproteobacteria</taxon>
        <taxon>Hyphomonadales</taxon>
        <taxon>Hyphomonadaceae</taxon>
        <taxon>Candidatus Viadribacter</taxon>
    </lineage>
</organism>
<dbReference type="STRING" id="1759059.ATE48_18640"/>
<dbReference type="AlphaFoldDB" id="A0A1B1AMH0"/>
<evidence type="ECO:0000313" key="3">
    <source>
        <dbReference type="Proteomes" id="UP000092498"/>
    </source>
</evidence>
<sequence length="301" mass="32840">MERSRLTLEDVQRCYGGKIQRRGSDVYLQMPTPNHSGRDNGTTVRIRSDGRGVVAHSWNGSSLDTRDEIHRAIGFDPSNVKPLSNAEKRKQAAVRIKEQAAQDARRLQQVARMVDRSDAPAIMRRYLFDARGLPVSTVALACASGALRDYTDEQGRVSGLALAHDSKGELRACQMTKLQPDGSGKRGDPARLTFGPYKGSACKLFAQTDDVLAVAEGVETALAFYSLRKIPTWATFGTVNLAAFEPPAKVRKLFIAADGDAPGEEAAQVLSDRLKRRVRCIIVPAPKGRDWLDVLNLGGAP</sequence>
<dbReference type="CDD" id="cd01029">
    <property type="entry name" value="TOPRIM_primases"/>
    <property type="match status" value="1"/>
</dbReference>
<dbReference type="Proteomes" id="UP000092498">
    <property type="component" value="Chromosome"/>
</dbReference>
<dbReference type="Gene3D" id="3.40.1360.10">
    <property type="match status" value="1"/>
</dbReference>
<dbReference type="InterPro" id="IPR006171">
    <property type="entry name" value="TOPRIM_dom"/>
</dbReference>
<dbReference type="InterPro" id="IPR034154">
    <property type="entry name" value="TOPRIM_DnaG/twinkle"/>
</dbReference>
<reference evidence="2 3" key="1">
    <citation type="submission" date="2015-11" db="EMBL/GenBank/DDBJ databases">
        <title>Whole-Genome Sequence of Candidatus Oderbacter manganicum from the National Park Lower Oder Valley, Germany.</title>
        <authorList>
            <person name="Braun B."/>
            <person name="Liere K."/>
            <person name="Szewzyk U."/>
        </authorList>
    </citation>
    <scope>NUCLEOTIDE SEQUENCE [LARGE SCALE GENOMIC DNA]</scope>
    <source>
        <strain evidence="2 3">OTSz_A_272</strain>
    </source>
</reference>
<dbReference type="KEGG" id="cbot:ATE48_18640"/>
<accession>A0A1B1AMH0</accession>
<dbReference type="InParanoid" id="A0A1B1AMH0"/>
<dbReference type="RefSeq" id="WP_066774205.1">
    <property type="nucleotide sequence ID" value="NZ_CP013244.1"/>
</dbReference>
<proteinExistence type="predicted"/>
<gene>
    <name evidence="2" type="ORF">ATE48_18640</name>
</gene>
<evidence type="ECO:0000313" key="2">
    <source>
        <dbReference type="EMBL" id="ANP47769.1"/>
    </source>
</evidence>
<keyword evidence="3" id="KW-1185">Reference proteome</keyword>
<dbReference type="EMBL" id="CP013244">
    <property type="protein sequence ID" value="ANP47769.1"/>
    <property type="molecule type" value="Genomic_DNA"/>
</dbReference>
<name>A0A1B1AMH0_9PROT</name>
<dbReference type="Pfam" id="PF13362">
    <property type="entry name" value="Toprim_3"/>
    <property type="match status" value="1"/>
</dbReference>
<dbReference type="SMART" id="SM00493">
    <property type="entry name" value="TOPRIM"/>
    <property type="match status" value="1"/>
</dbReference>
<feature type="domain" description="Toprim" evidence="1">
    <location>
        <begin position="210"/>
        <end position="279"/>
    </location>
</feature>